<dbReference type="Proteomes" id="UP000799302">
    <property type="component" value="Unassembled WGS sequence"/>
</dbReference>
<evidence type="ECO:0000313" key="2">
    <source>
        <dbReference type="Proteomes" id="UP000799302"/>
    </source>
</evidence>
<dbReference type="EMBL" id="MU004235">
    <property type="protein sequence ID" value="KAF2668927.1"/>
    <property type="molecule type" value="Genomic_DNA"/>
</dbReference>
<evidence type="ECO:0008006" key="3">
    <source>
        <dbReference type="Google" id="ProtNLM"/>
    </source>
</evidence>
<reference evidence="1" key="1">
    <citation type="journal article" date="2020" name="Stud. Mycol.">
        <title>101 Dothideomycetes genomes: a test case for predicting lifestyles and emergence of pathogens.</title>
        <authorList>
            <person name="Haridas S."/>
            <person name="Albert R."/>
            <person name="Binder M."/>
            <person name="Bloem J."/>
            <person name="Labutti K."/>
            <person name="Salamov A."/>
            <person name="Andreopoulos B."/>
            <person name="Baker S."/>
            <person name="Barry K."/>
            <person name="Bills G."/>
            <person name="Bluhm B."/>
            <person name="Cannon C."/>
            <person name="Castanera R."/>
            <person name="Culley D."/>
            <person name="Daum C."/>
            <person name="Ezra D."/>
            <person name="Gonzalez J."/>
            <person name="Henrissat B."/>
            <person name="Kuo A."/>
            <person name="Liang C."/>
            <person name="Lipzen A."/>
            <person name="Lutzoni F."/>
            <person name="Magnuson J."/>
            <person name="Mondo S."/>
            <person name="Nolan M."/>
            <person name="Ohm R."/>
            <person name="Pangilinan J."/>
            <person name="Park H.-J."/>
            <person name="Ramirez L."/>
            <person name="Alfaro M."/>
            <person name="Sun H."/>
            <person name="Tritt A."/>
            <person name="Yoshinaga Y."/>
            <person name="Zwiers L.-H."/>
            <person name="Turgeon B."/>
            <person name="Goodwin S."/>
            <person name="Spatafora J."/>
            <person name="Crous P."/>
            <person name="Grigoriev I."/>
        </authorList>
    </citation>
    <scope>NUCLEOTIDE SEQUENCE</scope>
    <source>
        <strain evidence="1">CBS 115976</strain>
    </source>
</reference>
<keyword evidence="2" id="KW-1185">Reference proteome</keyword>
<proteinExistence type="predicted"/>
<name>A0A6A6UBU1_9PEZI</name>
<protein>
    <recommendedName>
        <fullName evidence="3">F-box domain-containing protein</fullName>
    </recommendedName>
</protein>
<accession>A0A6A6UBU1</accession>
<sequence length="365" mass="42352">MMSFTVGLLSLPDELIIIILKYSQHQSCIRFWRASPHSGFRGAYSNAFLSNHYSLEVFSQALKAPSKLRKWLYRYVNAIKVENVERDYGQRDRNIKSSDMSDVLTQWPWLKTEMLHFITEYSKPQERLPKPRVIQYLRAILDSRVYQMPDKINKWDWISVNELFSFFTLLSLPNLEEIVFVQWNCYYPKPYSTCVQAFLGLLGLDGGCITFAKIKRLKILQGGSIPMDTVGTLIKLPALEILKVDGLFCHRDSTSKLLWPLDDTIYSGTVAGSKNANLKQLVLRKSCVNPNELHKLMNRLPSLQSLVLEFPRDIKPTDCLRGKSHKTPENKKKLLDWQDSRRGGRITYIPYDILYPDSFSFELRL</sequence>
<evidence type="ECO:0000313" key="1">
    <source>
        <dbReference type="EMBL" id="KAF2668927.1"/>
    </source>
</evidence>
<dbReference type="AlphaFoldDB" id="A0A6A6UBU1"/>
<organism evidence="1 2">
    <name type="scientific">Microthyrium microscopicum</name>
    <dbReference type="NCBI Taxonomy" id="703497"/>
    <lineage>
        <taxon>Eukaryota</taxon>
        <taxon>Fungi</taxon>
        <taxon>Dikarya</taxon>
        <taxon>Ascomycota</taxon>
        <taxon>Pezizomycotina</taxon>
        <taxon>Dothideomycetes</taxon>
        <taxon>Dothideomycetes incertae sedis</taxon>
        <taxon>Microthyriales</taxon>
        <taxon>Microthyriaceae</taxon>
        <taxon>Microthyrium</taxon>
    </lineage>
</organism>
<gene>
    <name evidence="1" type="ORF">BT63DRAFT_246031</name>
</gene>